<evidence type="ECO:0000313" key="3">
    <source>
        <dbReference type="EMBL" id="BBL81031.1"/>
    </source>
</evidence>
<dbReference type="InterPro" id="IPR029058">
    <property type="entry name" value="AB_hydrolase_fold"/>
</dbReference>
<gene>
    <name evidence="3" type="ORF">RxyAA322_28850</name>
</gene>
<keyword evidence="3" id="KW-0378">Hydrolase</keyword>
<feature type="region of interest" description="Disordered" evidence="1">
    <location>
        <begin position="314"/>
        <end position="333"/>
    </location>
</feature>
<dbReference type="EMBL" id="AP019791">
    <property type="protein sequence ID" value="BBL81031.1"/>
    <property type="molecule type" value="Genomic_DNA"/>
</dbReference>
<evidence type="ECO:0000256" key="1">
    <source>
        <dbReference type="SAM" id="MobiDB-lite"/>
    </source>
</evidence>
<dbReference type="InterPro" id="IPR000073">
    <property type="entry name" value="AB_hydrolase_1"/>
</dbReference>
<protein>
    <submittedName>
        <fullName evidence="3">Alpha/beta hydrolase</fullName>
    </submittedName>
</protein>
<dbReference type="PANTHER" id="PTHR46438">
    <property type="entry name" value="ALPHA/BETA-HYDROLASES SUPERFAMILY PROTEIN"/>
    <property type="match status" value="1"/>
</dbReference>
<name>A0A510HLY3_9ACTN</name>
<feature type="domain" description="AB hydrolase-1" evidence="2">
    <location>
        <begin position="60"/>
        <end position="305"/>
    </location>
</feature>
<dbReference type="RefSeq" id="WP_143528965.1">
    <property type="nucleotide sequence ID" value="NZ_AP019791.1"/>
</dbReference>
<dbReference type="OrthoDB" id="9808398at2"/>
<evidence type="ECO:0000259" key="2">
    <source>
        <dbReference type="Pfam" id="PF12697"/>
    </source>
</evidence>
<dbReference type="PANTHER" id="PTHR46438:SF2">
    <property type="entry name" value="ALPHA_BETA-HYDROLASES SUPERFAMILY PROTEIN"/>
    <property type="match status" value="1"/>
</dbReference>
<dbReference type="Pfam" id="PF12697">
    <property type="entry name" value="Abhydrolase_6"/>
    <property type="match status" value="1"/>
</dbReference>
<proteinExistence type="predicted"/>
<dbReference type="Gene3D" id="3.40.50.1820">
    <property type="entry name" value="alpha/beta hydrolase"/>
    <property type="match status" value="1"/>
</dbReference>
<reference evidence="3" key="1">
    <citation type="journal article" date="2019" name="Microbiol. Resour. Announc.">
        <title>Complete Genome Sequence of Rubrobacter xylanophilus Strain AA3-22, Isolated from Arima Onsen in Japan.</title>
        <authorList>
            <person name="Tomariguchi N."/>
            <person name="Miyazaki K."/>
        </authorList>
    </citation>
    <scope>NUCLEOTIDE SEQUENCE [LARGE SCALE GENOMIC DNA]</scope>
    <source>
        <strain evidence="3">AA3-22</strain>
    </source>
</reference>
<dbReference type="GO" id="GO:0016787">
    <property type="term" value="F:hydrolase activity"/>
    <property type="evidence" value="ECO:0007669"/>
    <property type="project" value="UniProtKB-KW"/>
</dbReference>
<accession>A0A510HLY3</accession>
<dbReference type="AlphaFoldDB" id="A0A510HLY3"/>
<organism evidence="3 4">
    <name type="scientific">Rubrobacter xylanophilus</name>
    <dbReference type="NCBI Taxonomy" id="49319"/>
    <lineage>
        <taxon>Bacteria</taxon>
        <taxon>Bacillati</taxon>
        <taxon>Actinomycetota</taxon>
        <taxon>Rubrobacteria</taxon>
        <taxon>Rubrobacterales</taxon>
        <taxon>Rubrobacteraceae</taxon>
        <taxon>Rubrobacter</taxon>
    </lineage>
</organism>
<dbReference type="PRINTS" id="PR00111">
    <property type="entry name" value="ABHYDROLASE"/>
</dbReference>
<sequence length="333" mass="36913">MRLMRAALTTAGTLGALHALNRHLERSGGPPRTALGGERRRYRWKGGEIAYSVAGEGPPLLLVHGIYAGASSLEFRRNFGPLSRHFTVYAPDLLGCGASEKPRRRYAPEDVTSQIEDFVREEIQRPTHLVASSLSAALALPAAVRSPRLFRSLVLICPTGLGTLDRPSGRLGEAVYRLLVSPLLGDLLYHALVSHRGIRLYLERMAYHDPSRVTEEIVEDHYRVSHGPNAKFLPAAFVAGKLNQPALPCWTQLRQRVMVCWGREARTPPPAELDAFLRYNPRTAPRIFRDAALLPHDERAEDFNREVADFVSAGRIKAPGSNGKRPTEKGNQP</sequence>
<dbReference type="SUPFAM" id="SSF53474">
    <property type="entry name" value="alpha/beta-Hydrolases"/>
    <property type="match status" value="1"/>
</dbReference>
<evidence type="ECO:0000313" key="4">
    <source>
        <dbReference type="Proteomes" id="UP000318065"/>
    </source>
</evidence>
<keyword evidence="4" id="KW-1185">Reference proteome</keyword>
<dbReference type="Proteomes" id="UP000318065">
    <property type="component" value="Chromosome"/>
</dbReference>